<keyword evidence="6 10" id="KW-0472">Membrane</keyword>
<dbReference type="PANTHER" id="PTHR32089:SF112">
    <property type="entry name" value="LYSOZYME-LIKE PROTEIN-RELATED"/>
    <property type="match status" value="1"/>
</dbReference>
<feature type="transmembrane region" description="Helical" evidence="10">
    <location>
        <begin position="307"/>
        <end position="329"/>
    </location>
</feature>
<keyword evidence="2" id="KW-1003">Cell membrane</keyword>
<dbReference type="GO" id="GO:0006935">
    <property type="term" value="P:chemotaxis"/>
    <property type="evidence" value="ECO:0007669"/>
    <property type="project" value="UniProtKB-KW"/>
</dbReference>
<feature type="coiled-coil region" evidence="9">
    <location>
        <begin position="606"/>
        <end position="633"/>
    </location>
</feature>
<protein>
    <recommendedName>
        <fullName evidence="11">Methyl-accepting transducer domain-containing protein</fullName>
    </recommendedName>
</protein>
<evidence type="ECO:0000256" key="6">
    <source>
        <dbReference type="ARBA" id="ARBA00023136"/>
    </source>
</evidence>
<evidence type="ECO:0000256" key="3">
    <source>
        <dbReference type="ARBA" id="ARBA00022500"/>
    </source>
</evidence>
<comment type="caution">
    <text evidence="12">The sequence shown here is derived from an EMBL/GenBank/DDBJ whole genome shotgun (WGS) entry which is preliminary data.</text>
</comment>
<name>A0A6V8SEW6_9CLOT</name>
<keyword evidence="4 10" id="KW-0812">Transmembrane</keyword>
<evidence type="ECO:0000313" key="13">
    <source>
        <dbReference type="Proteomes" id="UP000580568"/>
    </source>
</evidence>
<evidence type="ECO:0000256" key="1">
    <source>
        <dbReference type="ARBA" id="ARBA00004651"/>
    </source>
</evidence>
<dbReference type="GO" id="GO:0007165">
    <property type="term" value="P:signal transduction"/>
    <property type="evidence" value="ECO:0007669"/>
    <property type="project" value="UniProtKB-KW"/>
</dbReference>
<dbReference type="RefSeq" id="WP_183276776.1">
    <property type="nucleotide sequence ID" value="NZ_BLZR01000001.1"/>
</dbReference>
<dbReference type="Gene3D" id="1.10.287.950">
    <property type="entry name" value="Methyl-accepting chemotaxis protein"/>
    <property type="match status" value="1"/>
</dbReference>
<dbReference type="InterPro" id="IPR004089">
    <property type="entry name" value="MCPsignal_dom"/>
</dbReference>
<dbReference type="Gene3D" id="3.30.450.20">
    <property type="entry name" value="PAS domain"/>
    <property type="match status" value="1"/>
</dbReference>
<dbReference type="Pfam" id="PF00015">
    <property type="entry name" value="MCPsignal"/>
    <property type="match status" value="1"/>
</dbReference>
<evidence type="ECO:0000256" key="7">
    <source>
        <dbReference type="ARBA" id="ARBA00023224"/>
    </source>
</evidence>
<dbReference type="SUPFAM" id="SSF58104">
    <property type="entry name" value="Methyl-accepting chemotaxis protein (MCP) signaling domain"/>
    <property type="match status" value="1"/>
</dbReference>
<evidence type="ECO:0000256" key="9">
    <source>
        <dbReference type="SAM" id="Coils"/>
    </source>
</evidence>
<evidence type="ECO:0000256" key="8">
    <source>
        <dbReference type="PROSITE-ProRule" id="PRU00284"/>
    </source>
</evidence>
<dbReference type="InterPro" id="IPR033479">
    <property type="entry name" value="dCache_1"/>
</dbReference>
<evidence type="ECO:0000256" key="4">
    <source>
        <dbReference type="ARBA" id="ARBA00022692"/>
    </source>
</evidence>
<dbReference type="CDD" id="cd11386">
    <property type="entry name" value="MCP_signal"/>
    <property type="match status" value="1"/>
</dbReference>
<evidence type="ECO:0000256" key="10">
    <source>
        <dbReference type="SAM" id="Phobius"/>
    </source>
</evidence>
<dbReference type="SMART" id="SM00283">
    <property type="entry name" value="MA"/>
    <property type="match status" value="1"/>
</dbReference>
<dbReference type="GO" id="GO:0005886">
    <property type="term" value="C:plasma membrane"/>
    <property type="evidence" value="ECO:0007669"/>
    <property type="project" value="UniProtKB-SubCell"/>
</dbReference>
<reference evidence="12 13" key="1">
    <citation type="submission" date="2020-07" db="EMBL/GenBank/DDBJ databases">
        <title>A new beta-1,3-glucan-decomposing anaerobic bacterium isolated from anoxic soil subjected to biological soil disinfestation.</title>
        <authorList>
            <person name="Ueki A."/>
            <person name="Tonouchi A."/>
        </authorList>
    </citation>
    <scope>NUCLEOTIDE SEQUENCE [LARGE SCALE GENOMIC DNA]</scope>
    <source>
        <strain evidence="12 13">TW1</strain>
    </source>
</reference>
<dbReference type="CDD" id="cd12913">
    <property type="entry name" value="PDC1_MCP_like"/>
    <property type="match status" value="1"/>
</dbReference>
<keyword evidence="7 8" id="KW-0807">Transducer</keyword>
<keyword evidence="9" id="KW-0175">Coiled coil</keyword>
<comment type="subcellular location">
    <subcellularLocation>
        <location evidence="1">Cell membrane</location>
        <topology evidence="1">Multi-pass membrane protein</topology>
    </subcellularLocation>
</comment>
<dbReference type="PROSITE" id="PS50111">
    <property type="entry name" value="CHEMOTAXIS_TRANSDUC_2"/>
    <property type="match status" value="1"/>
</dbReference>
<sequence>MKKISQKITVLVILSLFLTATCIGYISIYKSSNSIQNLEKQKLLSLASSNGNEFNTTTRRIESVVDLLAAETANSIDVDKAKNDPTYMEKYQENFRQILKSYDKLVDGMAGVYVNFDPSLTNRAYDSAYGPEGPGQPFTIKENKYNVADYKDNNEDMSWYYGPIKSNKPMWIDPYVDSKSKISMISYVVPIKKGDTLIGVAGMDVSFESLKKLITSIKVYNSGYAFLLNKDFNYIVDKSYESDKSLDKIENGKYVELAKEIAGTDLGVIQDQYLGEKVFLAHYKLANGQYMVVTVRASEVFKSTTDLTMFLIITLVVCLLLASIIALLVSRKITKPITTSTTFIDKTAMFDLSDGDQDKYIEDILSLKDETGTMARAIVKLRSELKNIIMQLMNNSGEVLDHSQKLSMSSEETVESINAINQAIFEVATGSGEQAKNSQEAVLKLTNLANEVDRVVQNAELVIRDSYEMSNVNKKGIQSIGVIFEKINANQEATDKIANNINSLADQSKLIGDIINTIHNIAEQTNLLALNAAIEAARAGEHGKGFAVVADEVRKLSDETSSATMEIAEIIKKIQQEISNGKINMDNGKVVINDAHKSITESEIAFKQIENAIEKTIEKIEDLNNSIKIIDENKDLVLASVEGISSITEELAASTEELSSSMESQLSNTKDIAESSEELKDISINLNSIITKFKI</sequence>
<proteinExistence type="predicted"/>
<feature type="domain" description="Methyl-accepting transducer" evidence="11">
    <location>
        <begin position="409"/>
        <end position="659"/>
    </location>
</feature>
<keyword evidence="3" id="KW-0145">Chemotaxis</keyword>
<dbReference type="PANTHER" id="PTHR32089">
    <property type="entry name" value="METHYL-ACCEPTING CHEMOTAXIS PROTEIN MCPB"/>
    <property type="match status" value="1"/>
</dbReference>
<dbReference type="EMBL" id="BLZR01000001">
    <property type="protein sequence ID" value="GFP75256.1"/>
    <property type="molecule type" value="Genomic_DNA"/>
</dbReference>
<gene>
    <name evidence="12" type="ORF">bsdtw1_01329</name>
</gene>
<dbReference type="AlphaFoldDB" id="A0A6V8SEW6"/>
<keyword evidence="5 10" id="KW-1133">Transmembrane helix</keyword>
<evidence type="ECO:0000313" key="12">
    <source>
        <dbReference type="EMBL" id="GFP75256.1"/>
    </source>
</evidence>
<dbReference type="Proteomes" id="UP000580568">
    <property type="component" value="Unassembled WGS sequence"/>
</dbReference>
<dbReference type="Gene3D" id="6.10.340.10">
    <property type="match status" value="1"/>
</dbReference>
<evidence type="ECO:0000256" key="5">
    <source>
        <dbReference type="ARBA" id="ARBA00022989"/>
    </source>
</evidence>
<evidence type="ECO:0000259" key="11">
    <source>
        <dbReference type="PROSITE" id="PS50111"/>
    </source>
</evidence>
<dbReference type="Pfam" id="PF02743">
    <property type="entry name" value="dCache_1"/>
    <property type="match status" value="1"/>
</dbReference>
<keyword evidence="13" id="KW-1185">Reference proteome</keyword>
<organism evidence="12 13">
    <name type="scientific">Clostridium fungisolvens</name>
    <dbReference type="NCBI Taxonomy" id="1604897"/>
    <lineage>
        <taxon>Bacteria</taxon>
        <taxon>Bacillati</taxon>
        <taxon>Bacillota</taxon>
        <taxon>Clostridia</taxon>
        <taxon>Eubacteriales</taxon>
        <taxon>Clostridiaceae</taxon>
        <taxon>Clostridium</taxon>
    </lineage>
</organism>
<accession>A0A6V8SEW6</accession>
<evidence type="ECO:0000256" key="2">
    <source>
        <dbReference type="ARBA" id="ARBA00022475"/>
    </source>
</evidence>